<feature type="compositionally biased region" description="Basic and acidic residues" evidence="1">
    <location>
        <begin position="250"/>
        <end position="262"/>
    </location>
</feature>
<feature type="compositionally biased region" description="Basic residues" evidence="1">
    <location>
        <begin position="263"/>
        <end position="274"/>
    </location>
</feature>
<feature type="region of interest" description="Disordered" evidence="1">
    <location>
        <begin position="369"/>
        <end position="390"/>
    </location>
</feature>
<proteinExistence type="predicted"/>
<evidence type="ECO:0000313" key="2">
    <source>
        <dbReference type="EMBL" id="GJT97303.1"/>
    </source>
</evidence>
<dbReference type="EMBL" id="BQNB010020565">
    <property type="protein sequence ID" value="GJT97303.1"/>
    <property type="molecule type" value="Genomic_DNA"/>
</dbReference>
<comment type="caution">
    <text evidence="2">The sequence shown here is derived from an EMBL/GenBank/DDBJ whole genome shotgun (WGS) entry which is preliminary data.</text>
</comment>
<organism evidence="2 3">
    <name type="scientific">Tanacetum coccineum</name>
    <dbReference type="NCBI Taxonomy" id="301880"/>
    <lineage>
        <taxon>Eukaryota</taxon>
        <taxon>Viridiplantae</taxon>
        <taxon>Streptophyta</taxon>
        <taxon>Embryophyta</taxon>
        <taxon>Tracheophyta</taxon>
        <taxon>Spermatophyta</taxon>
        <taxon>Magnoliopsida</taxon>
        <taxon>eudicotyledons</taxon>
        <taxon>Gunneridae</taxon>
        <taxon>Pentapetalae</taxon>
        <taxon>asterids</taxon>
        <taxon>campanulids</taxon>
        <taxon>Asterales</taxon>
        <taxon>Asteraceae</taxon>
        <taxon>Asteroideae</taxon>
        <taxon>Anthemideae</taxon>
        <taxon>Anthemidinae</taxon>
        <taxon>Tanacetum</taxon>
    </lineage>
</organism>
<evidence type="ECO:0000256" key="1">
    <source>
        <dbReference type="SAM" id="MobiDB-lite"/>
    </source>
</evidence>
<keyword evidence="3" id="KW-1185">Reference proteome</keyword>
<feature type="compositionally biased region" description="Basic residues" evidence="1">
    <location>
        <begin position="231"/>
        <end position="243"/>
    </location>
</feature>
<name>A0ABQ5IB27_9ASTR</name>
<feature type="compositionally biased region" description="Basic and acidic residues" evidence="1">
    <location>
        <begin position="370"/>
        <end position="390"/>
    </location>
</feature>
<sequence length="788" mass="90705">MGVEIALYSRFATMRVEVSVRGREDADDCVEMKKRCSVVRVRRLEIADENPTRERVGPQDNVVDEWGRVERRMSVVIDYDGVIILQEMARIRRIFLDGYGVLVVRIVIFKISSFKLHNARLLLISIKKSPPLLALVQDLIHQQLTGLAHQPTFAMRNTLGKEQVPQDLGRPAFDAALREYCDRNYHQLLPIIAKKVHQEKVQQEKLKVVKYRLNFEEASQHSESGTPSKRRDLKKRLGSRHVRSMSGSLEPRRNHSESLRKRDPARKRCSKGWRRVSSTGSETRGTIYPHTRTIQGVGHTTLAAETPKAVTRVLESIDSYDDVKKAFLENYLQQKKCIKDPVEIHKIKQRDGESTKEFVRRKAVTFNQRTEAKQWERPGKGSKKGETSRKDKPLAILMVQPWQRVAKQRITKTFSPESVISFPPLGEEDGTEGPMIIEVEMGGHFVHRMYMDGGSSSEILYKHCFNRFRPEVRSQMVPATTPLVPIPIQQNHMKAKSKENPGSSVYSLRNAKIPSDRQNEEGRKVLYGLLRRNLDIFAWKPADMTGVPRHIAEHRLNIREGCLPVRQKKRGQAPERNKAIYEEVEKMLENVCGFQGLKQSMPQRWLSATGNRLEGNIMDEVDIEDLTIEQYLRLTQESQTPKKIEDMTIAEYLEYEKKVNKNHISDTKSYLPAYLGKSTPTHDPIQEFAHYFGPNQPGTESDCDSDDMEEGVEYMTDDEVVMSEKEESNHGYTQNIQHFEEKDDVDEWLNAEITKHMSIQGVENMKDALISIIKSIRQEMKDVLASKY</sequence>
<dbReference type="Proteomes" id="UP001151760">
    <property type="component" value="Unassembled WGS sequence"/>
</dbReference>
<protein>
    <recommendedName>
        <fullName evidence="4">Reverse transcriptase domain-containing protein</fullName>
    </recommendedName>
</protein>
<reference evidence="2" key="2">
    <citation type="submission" date="2022-01" db="EMBL/GenBank/DDBJ databases">
        <authorList>
            <person name="Yamashiro T."/>
            <person name="Shiraishi A."/>
            <person name="Satake H."/>
            <person name="Nakayama K."/>
        </authorList>
    </citation>
    <scope>NUCLEOTIDE SEQUENCE</scope>
</reference>
<accession>A0ABQ5IB27</accession>
<feature type="region of interest" description="Disordered" evidence="1">
    <location>
        <begin position="217"/>
        <end position="286"/>
    </location>
</feature>
<evidence type="ECO:0000313" key="3">
    <source>
        <dbReference type="Proteomes" id="UP001151760"/>
    </source>
</evidence>
<reference evidence="2" key="1">
    <citation type="journal article" date="2022" name="Int. J. Mol. Sci.">
        <title>Draft Genome of Tanacetum Coccineum: Genomic Comparison of Closely Related Tanacetum-Family Plants.</title>
        <authorList>
            <person name="Yamashiro T."/>
            <person name="Shiraishi A."/>
            <person name="Nakayama K."/>
            <person name="Satake H."/>
        </authorList>
    </citation>
    <scope>NUCLEOTIDE SEQUENCE</scope>
</reference>
<gene>
    <name evidence="2" type="ORF">Tco_1092821</name>
</gene>
<evidence type="ECO:0008006" key="4">
    <source>
        <dbReference type="Google" id="ProtNLM"/>
    </source>
</evidence>